<dbReference type="EMBL" id="CP072793">
    <property type="protein sequence ID" value="QTR52683.1"/>
    <property type="molecule type" value="Genomic_DNA"/>
</dbReference>
<dbReference type="KEGG" id="tun:J9260_13350"/>
<sequence>MVNLNQQYKIIVAYRDESETEPQWITFTGTDKEEVRGRFEEFAIFNHCYSVREVNP</sequence>
<evidence type="ECO:0000313" key="2">
    <source>
        <dbReference type="Proteomes" id="UP000672009"/>
    </source>
</evidence>
<gene>
    <name evidence="1" type="ORF">J9260_13350</name>
</gene>
<proteinExistence type="predicted"/>
<dbReference type="AlphaFoldDB" id="A0A975IGK3"/>
<dbReference type="Proteomes" id="UP000672009">
    <property type="component" value="Chromosome"/>
</dbReference>
<accession>A0A975IGK3</accession>
<organism evidence="1 2">
    <name type="scientific">Thiothrix unzii</name>
    <dbReference type="NCBI Taxonomy" id="111769"/>
    <lineage>
        <taxon>Bacteria</taxon>
        <taxon>Pseudomonadati</taxon>
        <taxon>Pseudomonadota</taxon>
        <taxon>Gammaproteobacteria</taxon>
        <taxon>Thiotrichales</taxon>
        <taxon>Thiotrichaceae</taxon>
        <taxon>Thiothrix</taxon>
    </lineage>
</organism>
<dbReference type="RefSeq" id="WP_210218223.1">
    <property type="nucleotide sequence ID" value="NZ_CP072793.1"/>
</dbReference>
<protein>
    <submittedName>
        <fullName evidence="1">Uncharacterized protein</fullName>
    </submittedName>
</protein>
<reference evidence="1" key="1">
    <citation type="submission" date="2021-04" db="EMBL/GenBank/DDBJ databases">
        <title>Genomics, taxonomy and metabolism of representatives of sulfur bacteria of the genus Thiothrix: Thiothrix fructosivorans QT, Thiothrix unzii A1T and three new species, Thiothrix subterranea sp. nov., Thiothrix litoralis sp. nov. and 'Candidatus Thiothrix anitrata' sp. nov.</title>
        <authorList>
            <person name="Ravin N.V."/>
            <person name="Smolyakov D."/>
            <person name="Rudenko T.S."/>
            <person name="Mardanov A.V."/>
            <person name="Beletsky A.V."/>
            <person name="Markov N.D."/>
            <person name="Fomenkov A.I."/>
            <person name="Roberts R.J."/>
            <person name="Karnachuk O.V."/>
            <person name="Novikov A."/>
            <person name="Grabovich M.Y."/>
        </authorList>
    </citation>
    <scope>NUCLEOTIDE SEQUENCE</scope>
    <source>
        <strain evidence="1">A1</strain>
    </source>
</reference>
<evidence type="ECO:0000313" key="1">
    <source>
        <dbReference type="EMBL" id="QTR52683.1"/>
    </source>
</evidence>
<keyword evidence="2" id="KW-1185">Reference proteome</keyword>
<name>A0A975IGK3_9GAMM</name>